<evidence type="ECO:0000256" key="1">
    <source>
        <dbReference type="SAM" id="MobiDB-lite"/>
    </source>
</evidence>
<sequence length="627" mass="67943">MLSEERKKLAPTQGFVEISPANALQPLFAKASFKWYCHGKVEVTYHCPFACRKLQGSVWSSNCSRLALEEHVLSNHLQELRDFSSGSMKMLYAEPRVYNRVETGQPCIVLIPLHSGSSHIADLSQSAKEICAQAAFPSQVPSVRSPSEGHPRKKARTQVPPACHPFFAHLMANPHVPIGKRQGTDVTAIVPWIISDFMLPAWARRHPEAPPVHPPLTAVSFATVLMSRGGGFKSAGKEALYTKKDQGQGLNCVRQLGYLMSKGFGAWRQLMDECCEDWGKVFRHAHPDYVPDYIPAVSDDTGEESGSPACKDRMPNQGPSRVLEPPIRIRLKVSPSSTQRQIVGTPTSAAQAAAGPAATALVSTSHHHRPAAADPSHLGNPTSASLGSQGVPWRRPRTHPSKANAAAPAAGHPAQSGAANGPQSHDPRASAAATGSCVLPEDAAILAELSKCQGQLQQQLHEEAAALEAVRQLEKAQRAAAEAWKTAWNRLEDLQHLKEIHGDLGYMDSYVQTLQPYDHRDDPKLLQPALAAIQALEDGTLKLLNKRLKATPGHEFPDAQAAAAAFGGAQAALQQAEQHKKDLWSQAQDAQILRMRQERARAALQCQMTQLEGLAPHPSSSIAKADE</sequence>
<evidence type="ECO:0000313" key="2">
    <source>
        <dbReference type="EMBL" id="KAK9865148.1"/>
    </source>
</evidence>
<keyword evidence="3" id="KW-1185">Reference proteome</keyword>
<evidence type="ECO:0000313" key="3">
    <source>
        <dbReference type="Proteomes" id="UP001485043"/>
    </source>
</evidence>
<name>A0AAW1T7F2_9CHLO</name>
<feature type="region of interest" description="Disordered" evidence="1">
    <location>
        <begin position="296"/>
        <end position="434"/>
    </location>
</feature>
<comment type="caution">
    <text evidence="2">The sequence shown here is derived from an EMBL/GenBank/DDBJ whole genome shotgun (WGS) entry which is preliminary data.</text>
</comment>
<dbReference type="AlphaFoldDB" id="A0AAW1T7F2"/>
<dbReference type="Proteomes" id="UP001485043">
    <property type="component" value="Unassembled WGS sequence"/>
</dbReference>
<dbReference type="EMBL" id="JALJOV010000276">
    <property type="protein sequence ID" value="KAK9865148.1"/>
    <property type="molecule type" value="Genomic_DNA"/>
</dbReference>
<proteinExistence type="predicted"/>
<organism evidence="2 3">
    <name type="scientific">Apatococcus fuscideae</name>
    <dbReference type="NCBI Taxonomy" id="2026836"/>
    <lineage>
        <taxon>Eukaryota</taxon>
        <taxon>Viridiplantae</taxon>
        <taxon>Chlorophyta</taxon>
        <taxon>core chlorophytes</taxon>
        <taxon>Trebouxiophyceae</taxon>
        <taxon>Chlorellales</taxon>
        <taxon>Chlorellaceae</taxon>
        <taxon>Apatococcus</taxon>
    </lineage>
</organism>
<feature type="compositionally biased region" description="Polar residues" evidence="1">
    <location>
        <begin position="379"/>
        <end position="388"/>
    </location>
</feature>
<reference evidence="2 3" key="1">
    <citation type="journal article" date="2024" name="Nat. Commun.">
        <title>Phylogenomics reveals the evolutionary origins of lichenization in chlorophyte algae.</title>
        <authorList>
            <person name="Puginier C."/>
            <person name="Libourel C."/>
            <person name="Otte J."/>
            <person name="Skaloud P."/>
            <person name="Haon M."/>
            <person name="Grisel S."/>
            <person name="Petersen M."/>
            <person name="Berrin J.G."/>
            <person name="Delaux P.M."/>
            <person name="Dal Grande F."/>
            <person name="Keller J."/>
        </authorList>
    </citation>
    <scope>NUCLEOTIDE SEQUENCE [LARGE SCALE GENOMIC DNA]</scope>
    <source>
        <strain evidence="2 3">SAG 2523</strain>
    </source>
</reference>
<feature type="compositionally biased region" description="Low complexity" evidence="1">
    <location>
        <begin position="401"/>
        <end position="420"/>
    </location>
</feature>
<gene>
    <name evidence="2" type="ORF">WJX84_001175</name>
</gene>
<feature type="compositionally biased region" description="Low complexity" evidence="1">
    <location>
        <begin position="343"/>
        <end position="364"/>
    </location>
</feature>
<protein>
    <submittedName>
        <fullName evidence="2">Uncharacterized protein</fullName>
    </submittedName>
</protein>
<accession>A0AAW1T7F2</accession>